<feature type="region of interest" description="Disordered" evidence="1">
    <location>
        <begin position="193"/>
        <end position="243"/>
    </location>
</feature>
<protein>
    <submittedName>
        <fullName evidence="2">Uncharacterized protein</fullName>
    </submittedName>
</protein>
<feature type="region of interest" description="Disordered" evidence="1">
    <location>
        <begin position="1"/>
        <end position="20"/>
    </location>
</feature>
<feature type="compositionally biased region" description="Basic and acidic residues" evidence="1">
    <location>
        <begin position="193"/>
        <end position="202"/>
    </location>
</feature>
<sequence>MLHMHNRLAETMQRDRESNRQQYVVETKQMLDNQKRDSFHEISGCITKEAVSTKSTVRAAQANIVDNTTSTHAFTKKDILAKITAEAVSTKVIVKTCVEEGKAELLADSNVKAIDTKAAVQKSTAEIRADVAKEVKSTQDTIIERVSRHMVDLSKDVAGVRAFQAEMRDAQEAKMDMLFAKATEIHRDLRKIAADNDKRKLQPDSNETGEEPDRSRRRRVEQRVDHHLLHSKRQGGEMHGPER</sequence>
<dbReference type="InParanoid" id="A0A1Y2LKB3"/>
<evidence type="ECO:0000313" key="2">
    <source>
        <dbReference type="EMBL" id="OSS44255.1"/>
    </source>
</evidence>
<keyword evidence="3" id="KW-1185">Reference proteome</keyword>
<reference evidence="2 3" key="1">
    <citation type="journal article" date="2017" name="Genome Announc.">
        <title>Genome sequence of the saprophytic ascomycete Epicoccum nigrum ICMP 19927 strain isolated from New Zealand.</title>
        <authorList>
            <person name="Fokin M."/>
            <person name="Fleetwood D."/>
            <person name="Weir B.S."/>
            <person name="Villas-Boas S.G."/>
        </authorList>
    </citation>
    <scope>NUCLEOTIDE SEQUENCE [LARGE SCALE GENOMIC DNA]</scope>
    <source>
        <strain evidence="2 3">ICMP 19927</strain>
    </source>
</reference>
<proteinExistence type="predicted"/>
<name>A0A1Y2LKB3_EPING</name>
<feature type="compositionally biased region" description="Basic and acidic residues" evidence="1">
    <location>
        <begin position="221"/>
        <end position="243"/>
    </location>
</feature>
<dbReference type="EMBL" id="KZ107858">
    <property type="protein sequence ID" value="OSS44255.1"/>
    <property type="molecule type" value="Genomic_DNA"/>
</dbReference>
<accession>A0A1Y2LKB3</accession>
<gene>
    <name evidence="2" type="ORF">B5807_11065</name>
</gene>
<evidence type="ECO:0000313" key="3">
    <source>
        <dbReference type="Proteomes" id="UP000193240"/>
    </source>
</evidence>
<dbReference type="Proteomes" id="UP000193240">
    <property type="component" value="Unassembled WGS sequence"/>
</dbReference>
<evidence type="ECO:0000256" key="1">
    <source>
        <dbReference type="SAM" id="MobiDB-lite"/>
    </source>
</evidence>
<dbReference type="AlphaFoldDB" id="A0A1Y2LKB3"/>
<organism evidence="2 3">
    <name type="scientific">Epicoccum nigrum</name>
    <name type="common">Soil fungus</name>
    <name type="synonym">Epicoccum purpurascens</name>
    <dbReference type="NCBI Taxonomy" id="105696"/>
    <lineage>
        <taxon>Eukaryota</taxon>
        <taxon>Fungi</taxon>
        <taxon>Dikarya</taxon>
        <taxon>Ascomycota</taxon>
        <taxon>Pezizomycotina</taxon>
        <taxon>Dothideomycetes</taxon>
        <taxon>Pleosporomycetidae</taxon>
        <taxon>Pleosporales</taxon>
        <taxon>Pleosporineae</taxon>
        <taxon>Didymellaceae</taxon>
        <taxon>Epicoccum</taxon>
    </lineage>
</organism>